<dbReference type="Gene3D" id="3.20.20.60">
    <property type="entry name" value="Phosphoenolpyruvate-binding domains"/>
    <property type="match status" value="1"/>
</dbReference>
<evidence type="ECO:0000313" key="5">
    <source>
        <dbReference type="EMBL" id="NYT39057.1"/>
    </source>
</evidence>
<evidence type="ECO:0000313" key="6">
    <source>
        <dbReference type="Proteomes" id="UP000580517"/>
    </source>
</evidence>
<dbReference type="InterPro" id="IPR050251">
    <property type="entry name" value="HpcH-HpaI_aldolase"/>
</dbReference>
<evidence type="ECO:0000256" key="2">
    <source>
        <dbReference type="ARBA" id="ARBA00022723"/>
    </source>
</evidence>
<protein>
    <submittedName>
        <fullName evidence="5">Aldolase</fullName>
    </submittedName>
</protein>
<dbReference type="EMBL" id="JACCEW010000009">
    <property type="protein sequence ID" value="NYT39057.1"/>
    <property type="molecule type" value="Genomic_DNA"/>
</dbReference>
<dbReference type="GO" id="GO:0016832">
    <property type="term" value="F:aldehyde-lyase activity"/>
    <property type="evidence" value="ECO:0007669"/>
    <property type="project" value="TreeGrafter"/>
</dbReference>
<dbReference type="PANTHER" id="PTHR30502:SF0">
    <property type="entry name" value="PHOSPHOENOLPYRUVATE CARBOXYLASE FAMILY PROTEIN"/>
    <property type="match status" value="1"/>
</dbReference>
<comment type="similarity">
    <text evidence="1">Belongs to the HpcH/HpaI aldolase family.</text>
</comment>
<keyword evidence="2" id="KW-0479">Metal-binding</keyword>
<gene>
    <name evidence="5" type="ORF">H0A68_19455</name>
</gene>
<keyword evidence="3" id="KW-0456">Lyase</keyword>
<organism evidence="5 6">
    <name type="scientific">Allopusillimonas soli</name>
    <dbReference type="NCBI Taxonomy" id="659016"/>
    <lineage>
        <taxon>Bacteria</taxon>
        <taxon>Pseudomonadati</taxon>
        <taxon>Pseudomonadota</taxon>
        <taxon>Betaproteobacteria</taxon>
        <taxon>Burkholderiales</taxon>
        <taxon>Alcaligenaceae</taxon>
        <taxon>Allopusillimonas</taxon>
    </lineage>
</organism>
<dbReference type="InterPro" id="IPR005000">
    <property type="entry name" value="Aldolase/citrate-lyase_domain"/>
</dbReference>
<dbReference type="OrthoDB" id="86160at2"/>
<accession>A0A853FGQ6</accession>
<dbReference type="InterPro" id="IPR015813">
    <property type="entry name" value="Pyrv/PenolPyrv_kinase-like_dom"/>
</dbReference>
<name>A0A853FGQ6_9BURK</name>
<reference evidence="5 6" key="1">
    <citation type="submission" date="2020-07" db="EMBL/GenBank/DDBJ databases">
        <title>Taxonomic revisions and descriptions of new bacterial species based on genomic comparisons in the high-G+C-content subgroup of the family Alcaligenaceae.</title>
        <authorList>
            <person name="Szabo A."/>
            <person name="Felfoldi T."/>
        </authorList>
    </citation>
    <scope>NUCLEOTIDE SEQUENCE [LARGE SCALE GENOMIC DNA]</scope>
    <source>
        <strain evidence="5 6">DSM 25264</strain>
    </source>
</reference>
<dbReference type="PANTHER" id="PTHR30502">
    <property type="entry name" value="2-KETO-3-DEOXY-L-RHAMNONATE ALDOLASE"/>
    <property type="match status" value="1"/>
</dbReference>
<dbReference type="GO" id="GO:0005737">
    <property type="term" value="C:cytoplasm"/>
    <property type="evidence" value="ECO:0007669"/>
    <property type="project" value="TreeGrafter"/>
</dbReference>
<feature type="domain" description="HpcH/HpaI aldolase/citrate lyase" evidence="4">
    <location>
        <begin position="39"/>
        <end position="252"/>
    </location>
</feature>
<dbReference type="Proteomes" id="UP000580517">
    <property type="component" value="Unassembled WGS sequence"/>
</dbReference>
<dbReference type="AlphaFoldDB" id="A0A853FGQ6"/>
<dbReference type="GO" id="GO:0046872">
    <property type="term" value="F:metal ion binding"/>
    <property type="evidence" value="ECO:0007669"/>
    <property type="project" value="UniProtKB-KW"/>
</dbReference>
<evidence type="ECO:0000256" key="1">
    <source>
        <dbReference type="ARBA" id="ARBA00005568"/>
    </source>
</evidence>
<evidence type="ECO:0000259" key="4">
    <source>
        <dbReference type="Pfam" id="PF03328"/>
    </source>
</evidence>
<keyword evidence="6" id="KW-1185">Reference proteome</keyword>
<comment type="caution">
    <text evidence="5">The sequence shown here is derived from an EMBL/GenBank/DDBJ whole genome shotgun (WGS) entry which is preliminary data.</text>
</comment>
<evidence type="ECO:0000256" key="3">
    <source>
        <dbReference type="ARBA" id="ARBA00023239"/>
    </source>
</evidence>
<dbReference type="RefSeq" id="WP_129971475.1">
    <property type="nucleotide sequence ID" value="NZ_JACCEW010000009.1"/>
</dbReference>
<sequence>MTDELVALTRNPLKEKLGRGELASCMIIRMSHGIAIGAAAANAGLDACYIDLEHSPLSLETTAVLCCAARAAGVVPLVRVPGLDEALVGRLLDGGAMGIIVPQIACAEQARQAVAAARYPPEGRRSFSSTQPLLNYRAFPPAQAQAAMNRSVFVAVMIESADAVSQIDAIAAVPGLDMLFLGAGDLSADLGIPGELSHPSMRAAYARIQRAADNNGKAVGLGGLSSDPALLAECLSAGARFVSIGTDLALMTRAIQEQVRRLPTVDC</sequence>
<dbReference type="Pfam" id="PF03328">
    <property type="entry name" value="HpcH_HpaI"/>
    <property type="match status" value="1"/>
</dbReference>
<dbReference type="InterPro" id="IPR040442">
    <property type="entry name" value="Pyrv_kinase-like_dom_sf"/>
</dbReference>
<proteinExistence type="inferred from homology"/>
<dbReference type="SUPFAM" id="SSF51621">
    <property type="entry name" value="Phosphoenolpyruvate/pyruvate domain"/>
    <property type="match status" value="1"/>
</dbReference>